<keyword evidence="7" id="KW-1185">Reference proteome</keyword>
<dbReference type="GO" id="GO:0031424">
    <property type="term" value="P:keratinization"/>
    <property type="evidence" value="ECO:0007669"/>
    <property type="project" value="TreeGrafter"/>
</dbReference>
<sequence length="692" mass="74336">MRWKCLLWVGNVGSHSLLPGRPNPVDKLNFCISGTSWNVYKEPGCTWEQPQEISSRSSLAPPLSSTTVAPILVHRSMSRQCYTSSSLLGRRGFSSASAVCGLGRAGSSSASVCQPAARRCGLGGFSSRSVCDLGRGQRISFGGSCRSAAYGAGSVGRCGTAYGGGRFGVGTVVGFGNCGGYGGLGSYRGLGDGVAMGGYGGGISIGLGGGRSEGIRGVSIHPELLKPLCVGVDPEECQVRTHEKEQIKNLNNQFACFIDKVRLLEQQNKVLTTKWELLQQYVLPASRRNLEPVFENFICNLRKQLECVLGERERLENEERCLRDLVQEYKCKYEDEINKRTAAENEFVVLKKDVDCLYLTKEELEVRVGLLRQQLEFLKCIYAEERAQMDCQLCDTSVVVQMDNSRDLDMEGIIKSVECCYEEIAQKSKAEVEAFYQTRLEELHSSRGKFCDDLRNNQSEIAELNRMIQKLQCESDNVKKQIAALQTAICDAEQRGDCALKDARQKLVDLQTALQQAKDKMACLLRDYQELLNVKLALDIEIATYRTLLEGEESRICTGNPVSVAVVSGGGTVGECRSLSGIGGKCSVKTGVSSGLGGVVSSFGVSSAGFSARSVDCVPRVGGGFGARSAANCVGREVLPGADGLQCAAGVGNLVCAGVEQCSPGAVIIPGAGVCGGGSRYSTAVRVVRTSR</sequence>
<keyword evidence="2 4" id="KW-0175">Coiled coil</keyword>
<dbReference type="InterPro" id="IPR018039">
    <property type="entry name" value="IF_conserved"/>
</dbReference>
<dbReference type="Gene3D" id="1.20.5.1160">
    <property type="entry name" value="Vasodilator-stimulated phosphoprotein"/>
    <property type="match status" value="1"/>
</dbReference>
<feature type="domain" description="IF rod" evidence="5">
    <location>
        <begin position="243"/>
        <end position="556"/>
    </location>
</feature>
<dbReference type="Ensembl" id="ENSCPIT00010018280.1">
    <property type="protein sequence ID" value="ENSCPIP00010015329.1"/>
    <property type="gene ID" value="ENSCPIG00010012231.1"/>
</dbReference>
<dbReference type="InterPro" id="IPR032444">
    <property type="entry name" value="Keratin_2_head"/>
</dbReference>
<evidence type="ECO:0000256" key="3">
    <source>
        <dbReference type="RuleBase" id="RU000685"/>
    </source>
</evidence>
<dbReference type="PRINTS" id="PR01276">
    <property type="entry name" value="TYPE2KERATIN"/>
</dbReference>
<feature type="coiled-coil region" evidence="4">
    <location>
        <begin position="312"/>
        <end position="346"/>
    </location>
</feature>
<evidence type="ECO:0000313" key="7">
    <source>
        <dbReference type="Proteomes" id="UP000694543"/>
    </source>
</evidence>
<keyword evidence="1 3" id="KW-0403">Intermediate filament</keyword>
<feature type="coiled-coil region" evidence="4">
    <location>
        <begin position="454"/>
        <end position="534"/>
    </location>
</feature>
<dbReference type="PROSITE" id="PS51842">
    <property type="entry name" value="IF_ROD_2"/>
    <property type="match status" value="1"/>
</dbReference>
<dbReference type="Pfam" id="PF00038">
    <property type="entry name" value="Filament"/>
    <property type="match status" value="1"/>
</dbReference>
<evidence type="ECO:0000313" key="6">
    <source>
        <dbReference type="Ensembl" id="ENSCPIP00010015329.1"/>
    </source>
</evidence>
<dbReference type="PANTHER" id="PTHR45616:SF19">
    <property type="entry name" value="KERATIN 90"/>
    <property type="match status" value="1"/>
</dbReference>
<protein>
    <recommendedName>
        <fullName evidence="5">IF rod domain-containing protein</fullName>
    </recommendedName>
</protein>
<evidence type="ECO:0000256" key="1">
    <source>
        <dbReference type="ARBA" id="ARBA00022754"/>
    </source>
</evidence>
<dbReference type="PANTHER" id="PTHR45616">
    <property type="entry name" value="GATA-TYPE DOMAIN-CONTAINING PROTEIN"/>
    <property type="match status" value="1"/>
</dbReference>
<dbReference type="GO" id="GO:0030280">
    <property type="term" value="F:structural constituent of skin epidermis"/>
    <property type="evidence" value="ECO:0007669"/>
    <property type="project" value="TreeGrafter"/>
</dbReference>
<dbReference type="GO" id="GO:0045109">
    <property type="term" value="P:intermediate filament organization"/>
    <property type="evidence" value="ECO:0007669"/>
    <property type="project" value="TreeGrafter"/>
</dbReference>
<reference evidence="6" key="1">
    <citation type="submission" date="2025-08" db="UniProtKB">
        <authorList>
            <consortium name="Ensembl"/>
        </authorList>
    </citation>
    <scope>IDENTIFICATION</scope>
</reference>
<dbReference type="Gene3D" id="1.20.5.170">
    <property type="match status" value="1"/>
</dbReference>
<dbReference type="PROSITE" id="PS00226">
    <property type="entry name" value="IF_ROD_1"/>
    <property type="match status" value="1"/>
</dbReference>
<dbReference type="SMART" id="SM01391">
    <property type="entry name" value="Filament"/>
    <property type="match status" value="1"/>
</dbReference>
<name>A0A8C3Q1Z7_CHRPC</name>
<dbReference type="GO" id="GO:0005615">
    <property type="term" value="C:extracellular space"/>
    <property type="evidence" value="ECO:0007669"/>
    <property type="project" value="TreeGrafter"/>
</dbReference>
<dbReference type="InterPro" id="IPR039008">
    <property type="entry name" value="IF_rod_dom"/>
</dbReference>
<evidence type="ECO:0000256" key="4">
    <source>
        <dbReference type="SAM" id="Coils"/>
    </source>
</evidence>
<dbReference type="Gene3D" id="1.20.5.500">
    <property type="entry name" value="Single helix bin"/>
    <property type="match status" value="1"/>
</dbReference>
<dbReference type="Proteomes" id="UP000694543">
    <property type="component" value="Unplaced"/>
</dbReference>
<dbReference type="AlphaFoldDB" id="A0A8C3Q1Z7"/>
<evidence type="ECO:0000256" key="2">
    <source>
        <dbReference type="ARBA" id="ARBA00023054"/>
    </source>
</evidence>
<accession>A0A8C3Q1Z7</accession>
<organism evidence="6 7">
    <name type="scientific">Chrysolophus pictus</name>
    <name type="common">Golden pheasant</name>
    <name type="synonym">Phasianus pictus</name>
    <dbReference type="NCBI Taxonomy" id="9089"/>
    <lineage>
        <taxon>Eukaryota</taxon>
        <taxon>Metazoa</taxon>
        <taxon>Chordata</taxon>
        <taxon>Craniata</taxon>
        <taxon>Vertebrata</taxon>
        <taxon>Euteleostomi</taxon>
        <taxon>Archelosauria</taxon>
        <taxon>Archosauria</taxon>
        <taxon>Dinosauria</taxon>
        <taxon>Saurischia</taxon>
        <taxon>Theropoda</taxon>
        <taxon>Coelurosauria</taxon>
        <taxon>Aves</taxon>
        <taxon>Neognathae</taxon>
        <taxon>Galloanserae</taxon>
        <taxon>Galliformes</taxon>
        <taxon>Phasianidae</taxon>
        <taxon>Phasianinae</taxon>
        <taxon>Chrysolophus</taxon>
    </lineage>
</organism>
<dbReference type="InterPro" id="IPR003054">
    <property type="entry name" value="Keratin_II"/>
</dbReference>
<evidence type="ECO:0000259" key="5">
    <source>
        <dbReference type="PROSITE" id="PS51842"/>
    </source>
</evidence>
<dbReference type="SUPFAM" id="SSF64593">
    <property type="entry name" value="Intermediate filament protein, coiled coil region"/>
    <property type="match status" value="3"/>
</dbReference>
<reference evidence="6" key="2">
    <citation type="submission" date="2025-09" db="UniProtKB">
        <authorList>
            <consortium name="Ensembl"/>
        </authorList>
    </citation>
    <scope>IDENTIFICATION</scope>
</reference>
<dbReference type="Pfam" id="PF16208">
    <property type="entry name" value="Keratin_2_head"/>
    <property type="match status" value="1"/>
</dbReference>
<dbReference type="GO" id="GO:0045095">
    <property type="term" value="C:keratin filament"/>
    <property type="evidence" value="ECO:0007669"/>
    <property type="project" value="InterPro"/>
</dbReference>
<comment type="similarity">
    <text evidence="3">Belongs to the intermediate filament family.</text>
</comment>
<proteinExistence type="inferred from homology"/>
<dbReference type="FunFam" id="1.20.5.170:FF:000004">
    <property type="entry name" value="Keratin, type II cytoskeletal 5"/>
    <property type="match status" value="1"/>
</dbReference>
<dbReference type="FunFam" id="1.20.5.1160:FF:000001">
    <property type="entry name" value="Keratin type II"/>
    <property type="match status" value="1"/>
</dbReference>